<dbReference type="eggNOG" id="COG3314">
    <property type="taxonomic scope" value="Bacteria"/>
</dbReference>
<feature type="transmembrane region" description="Helical" evidence="1">
    <location>
        <begin position="359"/>
        <end position="381"/>
    </location>
</feature>
<dbReference type="AlphaFoldDB" id="G5K270"/>
<feature type="transmembrane region" description="Helical" evidence="1">
    <location>
        <begin position="243"/>
        <end position="261"/>
    </location>
</feature>
<evidence type="ECO:0000313" key="3">
    <source>
        <dbReference type="EMBL" id="EHI70297.1"/>
    </source>
</evidence>
<comment type="caution">
    <text evidence="3">The sequence shown here is derived from an EMBL/GenBank/DDBJ whole genome shotgun (WGS) entry which is preliminary data.</text>
</comment>
<accession>G5K270</accession>
<dbReference type="Proteomes" id="UP000003330">
    <property type="component" value="Unassembled WGS sequence"/>
</dbReference>
<keyword evidence="1" id="KW-0472">Membrane</keyword>
<dbReference type="Pfam" id="PF07670">
    <property type="entry name" value="Gate"/>
    <property type="match status" value="1"/>
</dbReference>
<keyword evidence="1" id="KW-1133">Transmembrane helix</keyword>
<keyword evidence="1" id="KW-0812">Transmembrane</keyword>
<evidence type="ECO:0000256" key="1">
    <source>
        <dbReference type="SAM" id="Phobius"/>
    </source>
</evidence>
<feature type="transmembrane region" description="Helical" evidence="1">
    <location>
        <begin position="429"/>
        <end position="450"/>
    </location>
</feature>
<feature type="transmembrane region" description="Helical" evidence="1">
    <location>
        <begin position="12"/>
        <end position="29"/>
    </location>
</feature>
<feature type="transmembrane region" description="Helical" evidence="1">
    <location>
        <begin position="49"/>
        <end position="74"/>
    </location>
</feature>
<feature type="domain" description="Nucleoside transporter/FeoB GTPase Gate" evidence="2">
    <location>
        <begin position="138"/>
        <end position="235"/>
    </location>
</feature>
<keyword evidence="4" id="KW-1185">Reference proteome</keyword>
<feature type="transmembrane region" description="Helical" evidence="1">
    <location>
        <begin position="129"/>
        <end position="149"/>
    </location>
</feature>
<gene>
    <name evidence="3" type="ORF">STRIC_2478</name>
</gene>
<dbReference type="EMBL" id="AEUX02000005">
    <property type="protein sequence ID" value="EHI70297.1"/>
    <property type="molecule type" value="Genomic_DNA"/>
</dbReference>
<feature type="transmembrane region" description="Helical" evidence="1">
    <location>
        <begin position="209"/>
        <end position="231"/>
    </location>
</feature>
<protein>
    <submittedName>
        <fullName evidence="3">Transporter gate domain protein</fullName>
    </submittedName>
</protein>
<reference evidence="3 4" key="1">
    <citation type="journal article" date="2014" name="Int. J. Syst. Evol. Microbiol.">
        <title>Phylogenomics and the dynamic genome evolution of the genus Streptococcus.</title>
        <authorList>
            <consortium name="The Broad Institute Genome Sequencing Platform"/>
            <person name="Richards V.P."/>
            <person name="Palmer S.R."/>
            <person name="Pavinski Bitar P.D."/>
            <person name="Qin X."/>
            <person name="Weinstock G.M."/>
            <person name="Highlander S.K."/>
            <person name="Town C.D."/>
            <person name="Burne R.A."/>
            <person name="Stanhope M.J."/>
        </authorList>
    </citation>
    <scope>NUCLEOTIDE SEQUENCE [LARGE SCALE GENOMIC DNA]</scope>
    <source>
        <strain evidence="3 4">707-05</strain>
    </source>
</reference>
<feature type="transmembrane region" description="Helical" evidence="1">
    <location>
        <begin position="393"/>
        <end position="409"/>
    </location>
</feature>
<feature type="transmembrane region" description="Helical" evidence="1">
    <location>
        <begin position="179"/>
        <end position="197"/>
    </location>
</feature>
<dbReference type="OrthoDB" id="1633380at2"/>
<feature type="transmembrane region" description="Helical" evidence="1">
    <location>
        <begin position="318"/>
        <end position="339"/>
    </location>
</feature>
<sequence>MTQERRSVKAILTFLIPSLIGILLLMTPFQYKGMSTVAVSVISKSINQWINSLIPIPYLILLIISISYLLALLYRFFRPAFISQNDLLREISDIPLFWLLVRLTGLLLGLITVFQLGPEVIWSKDTGGLILFDLIGGLFTIFLAAGFILPFLTEFGLLEFVGVFLTPIMRPLFHLPGRSAVNCVASFVGDGTIGIALTDKQYVAGHYTAREAATIATTFSAVSITFCLVVLQNVGLTDYFGHFYLTVIASSIVCALVIPHLPPLSRKPDSHFITLKDKASETIPEHHNKLTWALQLAIDKSKSNGDVKTFINSASKTVLSLWFGVIPTIMTVGTLALIISVSTPVFKILGMPFLPLLELFGIPEAAAASQTMIVGFSDMVVPSIMAAEIKSEMTRFIIATVSIVQLIYMSETGSVILGSKIPVNIIELFIIFIERTLISLPIIILMAHLFF</sequence>
<dbReference type="RefSeq" id="WP_008088603.1">
    <property type="nucleotide sequence ID" value="NZ_AEUX02000005.1"/>
</dbReference>
<evidence type="ECO:0000259" key="2">
    <source>
        <dbReference type="Pfam" id="PF07670"/>
    </source>
</evidence>
<feature type="transmembrane region" description="Helical" evidence="1">
    <location>
        <begin position="95"/>
        <end position="117"/>
    </location>
</feature>
<name>G5K270_9STRE</name>
<organism evidence="3 4">
    <name type="scientific">Streptococcus ictaluri 707-05</name>
    <dbReference type="NCBI Taxonomy" id="764299"/>
    <lineage>
        <taxon>Bacteria</taxon>
        <taxon>Bacillati</taxon>
        <taxon>Bacillota</taxon>
        <taxon>Bacilli</taxon>
        <taxon>Lactobacillales</taxon>
        <taxon>Streptococcaceae</taxon>
        <taxon>Streptococcus</taxon>
    </lineage>
</organism>
<evidence type="ECO:0000313" key="4">
    <source>
        <dbReference type="Proteomes" id="UP000003330"/>
    </source>
</evidence>
<proteinExistence type="predicted"/>
<dbReference type="InterPro" id="IPR011642">
    <property type="entry name" value="Gate_dom"/>
</dbReference>